<protein>
    <submittedName>
        <fullName evidence="2">Uncharacterized protein</fullName>
    </submittedName>
</protein>
<organism evidence="2 3">
    <name type="scientific">Lupinus albus</name>
    <name type="common">White lupine</name>
    <name type="synonym">Lupinus termis</name>
    <dbReference type="NCBI Taxonomy" id="3870"/>
    <lineage>
        <taxon>Eukaryota</taxon>
        <taxon>Viridiplantae</taxon>
        <taxon>Streptophyta</taxon>
        <taxon>Embryophyta</taxon>
        <taxon>Tracheophyta</taxon>
        <taxon>Spermatophyta</taxon>
        <taxon>Magnoliopsida</taxon>
        <taxon>eudicotyledons</taxon>
        <taxon>Gunneridae</taxon>
        <taxon>Pentapetalae</taxon>
        <taxon>rosids</taxon>
        <taxon>fabids</taxon>
        <taxon>Fabales</taxon>
        <taxon>Fabaceae</taxon>
        <taxon>Papilionoideae</taxon>
        <taxon>50 kb inversion clade</taxon>
        <taxon>genistoids sensu lato</taxon>
        <taxon>core genistoids</taxon>
        <taxon>Genisteae</taxon>
        <taxon>Lupinus</taxon>
    </lineage>
</organism>
<evidence type="ECO:0000313" key="2">
    <source>
        <dbReference type="EMBL" id="KAE9607815.1"/>
    </source>
</evidence>
<proteinExistence type="predicted"/>
<dbReference type="EMBL" id="WOCE01000009">
    <property type="protein sequence ID" value="KAE9607815.1"/>
    <property type="molecule type" value="Genomic_DNA"/>
</dbReference>
<feature type="compositionally biased region" description="Polar residues" evidence="1">
    <location>
        <begin position="63"/>
        <end position="73"/>
    </location>
</feature>
<evidence type="ECO:0000313" key="3">
    <source>
        <dbReference type="Proteomes" id="UP000447434"/>
    </source>
</evidence>
<evidence type="ECO:0000256" key="1">
    <source>
        <dbReference type="SAM" id="MobiDB-lite"/>
    </source>
</evidence>
<dbReference type="AlphaFoldDB" id="A0A6A4Q160"/>
<name>A0A6A4Q160_LUPAL</name>
<gene>
    <name evidence="2" type="ORF">Lalb_Chr09g0334151</name>
</gene>
<dbReference type="Proteomes" id="UP000447434">
    <property type="component" value="Chromosome 9"/>
</dbReference>
<accession>A0A6A4Q160</accession>
<reference evidence="3" key="1">
    <citation type="journal article" date="2020" name="Nat. Commun.">
        <title>Genome sequence of the cluster root forming white lupin.</title>
        <authorList>
            <person name="Hufnagel B."/>
            <person name="Marques A."/>
            <person name="Soriano A."/>
            <person name="Marques L."/>
            <person name="Divol F."/>
            <person name="Doumas P."/>
            <person name="Sallet E."/>
            <person name="Mancinotti D."/>
            <person name="Carrere S."/>
            <person name="Marande W."/>
            <person name="Arribat S."/>
            <person name="Keller J."/>
            <person name="Huneau C."/>
            <person name="Blein T."/>
            <person name="Aime D."/>
            <person name="Laguerre M."/>
            <person name="Taylor J."/>
            <person name="Schubert V."/>
            <person name="Nelson M."/>
            <person name="Geu-Flores F."/>
            <person name="Crespi M."/>
            <person name="Gallardo-Guerrero K."/>
            <person name="Delaux P.-M."/>
            <person name="Salse J."/>
            <person name="Berges H."/>
            <person name="Guyot R."/>
            <person name="Gouzy J."/>
            <person name="Peret B."/>
        </authorList>
    </citation>
    <scope>NUCLEOTIDE SEQUENCE [LARGE SCALE GENOMIC DNA]</scope>
    <source>
        <strain evidence="3">cv. Amiga</strain>
    </source>
</reference>
<sequence>MVKLVEVLCNPIVAQDIRIIGKLWADDQVEDKEEEAREFTPVLSRSQKKSLKNKGISVKAHNTRNGGSLNSVQ</sequence>
<feature type="region of interest" description="Disordered" evidence="1">
    <location>
        <begin position="35"/>
        <end position="73"/>
    </location>
</feature>
<comment type="caution">
    <text evidence="2">The sequence shown here is derived from an EMBL/GenBank/DDBJ whole genome shotgun (WGS) entry which is preliminary data.</text>
</comment>
<keyword evidence="3" id="KW-1185">Reference proteome</keyword>